<keyword evidence="8 10" id="KW-0120">Carbon dioxide fixation</keyword>
<comment type="cofactor">
    <cofactor evidence="1 10">
        <name>Mg(2+)</name>
        <dbReference type="ChEBI" id="CHEBI:18420"/>
    </cofactor>
</comment>
<dbReference type="NCBIfam" id="NF000584">
    <property type="entry name" value="PRK00009.1"/>
    <property type="match status" value="1"/>
</dbReference>
<dbReference type="InterPro" id="IPR018129">
    <property type="entry name" value="PEP_COase_Lys_AS"/>
</dbReference>
<evidence type="ECO:0000256" key="9">
    <source>
        <dbReference type="ARBA" id="ARBA00048995"/>
    </source>
</evidence>
<dbReference type="InterPro" id="IPR022805">
    <property type="entry name" value="PEP_COase_bac/pln-type"/>
</dbReference>
<dbReference type="EMBL" id="JBHRZV010000049">
    <property type="protein sequence ID" value="MFC3928295.1"/>
    <property type="molecule type" value="Genomic_DNA"/>
</dbReference>
<evidence type="ECO:0000256" key="4">
    <source>
        <dbReference type="ARBA" id="ARBA00012305"/>
    </source>
</evidence>
<keyword evidence="6 10" id="KW-0460">Magnesium</keyword>
<comment type="similarity">
    <text evidence="3 10">Belongs to the PEPCase type 1 family.</text>
</comment>
<dbReference type="PROSITE" id="PS00393">
    <property type="entry name" value="PEPCASE_2"/>
    <property type="match status" value="1"/>
</dbReference>
<dbReference type="RefSeq" id="WP_380426710.1">
    <property type="nucleotide sequence ID" value="NZ_JBHRZV010000049.1"/>
</dbReference>
<gene>
    <name evidence="10 14" type="primary">ppc</name>
    <name evidence="14" type="ORF">ACFORF_06925</name>
</gene>
<feature type="active site" evidence="10 11">
    <location>
        <position position="136"/>
    </location>
</feature>
<name>A0ABV8CW05_9STRE</name>
<comment type="subunit">
    <text evidence="10">Homotetramer.</text>
</comment>
<comment type="catalytic activity">
    <reaction evidence="9 10">
        <text>oxaloacetate + phosphate = phosphoenolpyruvate + hydrogencarbonate</text>
        <dbReference type="Rhea" id="RHEA:28370"/>
        <dbReference type="ChEBI" id="CHEBI:16452"/>
        <dbReference type="ChEBI" id="CHEBI:17544"/>
        <dbReference type="ChEBI" id="CHEBI:43474"/>
        <dbReference type="ChEBI" id="CHEBI:58702"/>
        <dbReference type="EC" id="4.1.1.31"/>
    </reaction>
</comment>
<feature type="coiled-coil region" evidence="13">
    <location>
        <begin position="10"/>
        <end position="65"/>
    </location>
</feature>
<evidence type="ECO:0000256" key="2">
    <source>
        <dbReference type="ARBA" id="ARBA00003670"/>
    </source>
</evidence>
<evidence type="ECO:0000256" key="13">
    <source>
        <dbReference type="SAM" id="Coils"/>
    </source>
</evidence>
<evidence type="ECO:0000313" key="14">
    <source>
        <dbReference type="EMBL" id="MFC3928295.1"/>
    </source>
</evidence>
<dbReference type="SUPFAM" id="SSF51621">
    <property type="entry name" value="Phosphoenolpyruvate/pyruvate domain"/>
    <property type="match status" value="1"/>
</dbReference>
<dbReference type="HAMAP" id="MF_00595">
    <property type="entry name" value="PEPcase_type1"/>
    <property type="match status" value="1"/>
</dbReference>
<dbReference type="PROSITE" id="PS00781">
    <property type="entry name" value="PEPCASE_1"/>
    <property type="match status" value="1"/>
</dbReference>
<comment type="function">
    <text evidence="2 10">Forms oxaloacetate, a four-carbon dicarboxylic acid source for the tricarboxylic acid cycle.</text>
</comment>
<comment type="caution">
    <text evidence="14">The sequence shown here is derived from an EMBL/GenBank/DDBJ whole genome shotgun (WGS) entry which is preliminary data.</text>
</comment>
<evidence type="ECO:0000256" key="6">
    <source>
        <dbReference type="ARBA" id="ARBA00022842"/>
    </source>
</evidence>
<dbReference type="InterPro" id="IPR033129">
    <property type="entry name" value="PEPCASE_His_AS"/>
</dbReference>
<dbReference type="PANTHER" id="PTHR30523">
    <property type="entry name" value="PHOSPHOENOLPYRUVATE CARBOXYLASE"/>
    <property type="match status" value="1"/>
</dbReference>
<evidence type="ECO:0000256" key="8">
    <source>
        <dbReference type="ARBA" id="ARBA00023300"/>
    </source>
</evidence>
<organism evidence="14 15">
    <name type="scientific">Streptococcus caprae</name>
    <dbReference type="NCBI Taxonomy" id="1640501"/>
    <lineage>
        <taxon>Bacteria</taxon>
        <taxon>Bacillati</taxon>
        <taxon>Bacillota</taxon>
        <taxon>Bacilli</taxon>
        <taxon>Lactobacillales</taxon>
        <taxon>Streptococcaceae</taxon>
        <taxon>Streptococcus</taxon>
    </lineage>
</organism>
<evidence type="ECO:0000256" key="10">
    <source>
        <dbReference type="HAMAP-Rule" id="MF_00595"/>
    </source>
</evidence>
<dbReference type="PANTHER" id="PTHR30523:SF6">
    <property type="entry name" value="PHOSPHOENOLPYRUVATE CARBOXYLASE"/>
    <property type="match status" value="1"/>
</dbReference>
<feature type="active site" evidence="10 12">
    <location>
        <position position="604"/>
    </location>
</feature>
<keyword evidence="7 10" id="KW-0456">Lyase</keyword>
<accession>A0ABV8CW05</accession>
<dbReference type="PRINTS" id="PR00150">
    <property type="entry name" value="PEPCARBXLASE"/>
</dbReference>
<evidence type="ECO:0000256" key="12">
    <source>
        <dbReference type="PROSITE-ProRule" id="PRU10112"/>
    </source>
</evidence>
<keyword evidence="15" id="KW-1185">Reference proteome</keyword>
<dbReference type="InterPro" id="IPR015813">
    <property type="entry name" value="Pyrv/PenolPyrv_kinase-like_dom"/>
</dbReference>
<sequence>MTQAFEQNQKKNLQEEVAILTTILNETTRQVVGDVIFEKIQNLVSLSADDDFRLLEQEIAKLEARELTFVSRYFAILPLLINISEDVDQAYKINYQNNMGMDYLGKMSSTMDMMKEVDEAQEILENINVVPVLTAHPTQVQRKTVLELTNKIHELLRKYRDVQAGVANRDKWYSDLRRYVELLMQTDIIRDKKLKVKNEITNVMEYYNNSLIKAITKLTRQYKELAAERGITLNNPKPISMGMWIGGDRDGNPFVTADTLKLSATVQSEVILNYYIDKLSELYRTFSLSTNLHQVTPEVQAFADQSSDRSVYRENEPYRKAFHFIQTKMIQTLLNLNGQSSLSSIEDEERRNTYSDINSATSNSGSNVVARYLQSRVSDVTAGLSEEQPCYANPQEFKADLQVIEQSLKATGNGHLLTGDFAEIMQAIDVFGFYLASIDMRQDSSVHEACVDELLRSANIVANYSDLSEEDKCAILLKELTEDPRTLSSTHAEKSELLQKELAIFQAARQLKDQLGEEVIKQHIISHTESVSDLFELAILLKEVGLVDTDKARVQIVPLFETIEDLENAKGIMESYLSYDIVKNWIASNRHYQEIMLGYSDSNKDGGYLASGWTLYKAQNELTAIGEAHGIKITFFHGRGGTVGRGGGPSYEAITSQPFGSIKDRIRLTEQGEIIENKYGNKDAAYYNLEMLVSATLDRMVTRMITDPSEIEGFRATMEGIVADSNVIYRDLVFNNPHFYDYFFAASPIREISSLNIGSRPAARKAITEIGGLRAIPWVFSWSQNRVMLPGWYGVGSAFKHFIDAEEGNLAKLQHMYEAWPFFHSLLSNVDMVLSKSNMNIAFLYSQLAETKEVREVFYTILDEWQLTKDVILAIEQHEDLLEESPSLKASLDYRLPYFNVLNYIQIELIKRMRSGQLPLDREVLIHITINGIATGLRNSG</sequence>
<keyword evidence="13" id="KW-0175">Coiled coil</keyword>
<evidence type="ECO:0000256" key="11">
    <source>
        <dbReference type="PROSITE-ProRule" id="PRU10111"/>
    </source>
</evidence>
<dbReference type="Gene3D" id="1.20.1440.90">
    <property type="entry name" value="Phosphoenolpyruvate/pyruvate domain"/>
    <property type="match status" value="1"/>
</dbReference>
<evidence type="ECO:0000256" key="1">
    <source>
        <dbReference type="ARBA" id="ARBA00001946"/>
    </source>
</evidence>
<evidence type="ECO:0000256" key="5">
    <source>
        <dbReference type="ARBA" id="ARBA00022419"/>
    </source>
</evidence>
<reference evidence="15" key="1">
    <citation type="journal article" date="2019" name="Int. J. Syst. Evol. Microbiol.">
        <title>The Global Catalogue of Microorganisms (GCM) 10K type strain sequencing project: providing services to taxonomists for standard genome sequencing and annotation.</title>
        <authorList>
            <consortium name="The Broad Institute Genomics Platform"/>
            <consortium name="The Broad Institute Genome Sequencing Center for Infectious Disease"/>
            <person name="Wu L."/>
            <person name="Ma J."/>
        </authorList>
    </citation>
    <scope>NUCLEOTIDE SEQUENCE [LARGE SCALE GENOMIC DNA]</scope>
    <source>
        <strain evidence="15">CCUG 67170</strain>
    </source>
</reference>
<evidence type="ECO:0000256" key="3">
    <source>
        <dbReference type="ARBA" id="ARBA00008346"/>
    </source>
</evidence>
<protein>
    <recommendedName>
        <fullName evidence="5 10">Phosphoenolpyruvate carboxylase</fullName>
        <shortName evidence="10">PEPC</shortName>
        <shortName evidence="10">PEPCase</shortName>
        <ecNumber evidence="4 10">4.1.1.31</ecNumber>
    </recommendedName>
</protein>
<evidence type="ECO:0000313" key="15">
    <source>
        <dbReference type="Proteomes" id="UP001595807"/>
    </source>
</evidence>
<proteinExistence type="inferred from homology"/>
<evidence type="ECO:0000256" key="7">
    <source>
        <dbReference type="ARBA" id="ARBA00023239"/>
    </source>
</evidence>
<dbReference type="Proteomes" id="UP001595807">
    <property type="component" value="Unassembled WGS sequence"/>
</dbReference>
<dbReference type="Pfam" id="PF00311">
    <property type="entry name" value="PEPcase"/>
    <property type="match status" value="1"/>
</dbReference>
<dbReference type="EC" id="4.1.1.31" evidence="4 10"/>
<dbReference type="GO" id="GO:0008964">
    <property type="term" value="F:phosphoenolpyruvate carboxylase activity"/>
    <property type="evidence" value="ECO:0007669"/>
    <property type="project" value="UniProtKB-EC"/>
</dbReference>
<dbReference type="InterPro" id="IPR021135">
    <property type="entry name" value="PEP_COase"/>
</dbReference>